<comment type="similarity">
    <text evidence="1">Belongs to the 'phage' integrase family.</text>
</comment>
<dbReference type="InterPro" id="IPR050090">
    <property type="entry name" value="Tyrosine_recombinase_XerCD"/>
</dbReference>
<feature type="domain" description="Core-binding (CB)" evidence="7">
    <location>
        <begin position="84"/>
        <end position="165"/>
    </location>
</feature>
<dbReference type="Pfam" id="PF00589">
    <property type="entry name" value="Phage_integrase"/>
    <property type="match status" value="1"/>
</dbReference>
<dbReference type="Pfam" id="PF02899">
    <property type="entry name" value="Phage_int_SAM_1"/>
    <property type="match status" value="1"/>
</dbReference>
<keyword evidence="2" id="KW-0229">DNA integration</keyword>
<evidence type="ECO:0000256" key="3">
    <source>
        <dbReference type="ARBA" id="ARBA00023125"/>
    </source>
</evidence>
<evidence type="ECO:0000256" key="2">
    <source>
        <dbReference type="ARBA" id="ARBA00022908"/>
    </source>
</evidence>
<dbReference type="InterPro" id="IPR022000">
    <property type="entry name" value="Min27-like_integrase_DNA_bind"/>
</dbReference>
<evidence type="ECO:0000313" key="8">
    <source>
        <dbReference type="EMBL" id="TYB32367.1"/>
    </source>
</evidence>
<dbReference type="Pfam" id="PF12167">
    <property type="entry name" value="Arm-DNA-bind_2"/>
    <property type="match status" value="1"/>
</dbReference>
<dbReference type="InterPro" id="IPR002104">
    <property type="entry name" value="Integrase_catalytic"/>
</dbReference>
<dbReference type="InterPro" id="IPR011010">
    <property type="entry name" value="DNA_brk_join_enz"/>
</dbReference>
<dbReference type="Gene3D" id="1.10.443.10">
    <property type="entry name" value="Intergrase catalytic core"/>
    <property type="match status" value="1"/>
</dbReference>
<dbReference type="Proteomes" id="UP000323337">
    <property type="component" value="Unassembled WGS sequence"/>
</dbReference>
<dbReference type="Gene3D" id="1.10.150.130">
    <property type="match status" value="1"/>
</dbReference>
<gene>
    <name evidence="8" type="ORF">FXF49_11885</name>
</gene>
<organism evidence="8 9">
    <name type="scientific">Flexistipes sinusarabici</name>
    <dbReference type="NCBI Taxonomy" id="2352"/>
    <lineage>
        <taxon>Bacteria</taxon>
        <taxon>Pseudomonadati</taxon>
        <taxon>Deferribacterota</taxon>
        <taxon>Deferribacteres</taxon>
        <taxon>Deferribacterales</taxon>
        <taxon>Flexistipitaceae</taxon>
        <taxon>Flexistipes</taxon>
    </lineage>
</organism>
<dbReference type="EMBL" id="VSIV01000376">
    <property type="protein sequence ID" value="TYB32367.1"/>
    <property type="molecule type" value="Genomic_DNA"/>
</dbReference>
<accession>A0A5D0MFC8</accession>
<dbReference type="GO" id="GO:0006310">
    <property type="term" value="P:DNA recombination"/>
    <property type="evidence" value="ECO:0007669"/>
    <property type="project" value="UniProtKB-KW"/>
</dbReference>
<reference evidence="8 9" key="1">
    <citation type="submission" date="2019-08" db="EMBL/GenBank/DDBJ databases">
        <title>Genomic characterization of a novel candidate phylum (ARYD3) from a high temperature, high salinity tertiary oil reservoir in north central Oklahoma, USA.</title>
        <authorList>
            <person name="Youssef N.H."/>
            <person name="Yadav A."/>
            <person name="Elshahed M.S."/>
        </authorList>
    </citation>
    <scope>NUCLEOTIDE SEQUENCE [LARGE SCALE GENOMIC DNA]</scope>
    <source>
        <strain evidence="8">ARYD1</strain>
    </source>
</reference>
<dbReference type="PROSITE" id="PS51900">
    <property type="entry name" value="CB"/>
    <property type="match status" value="1"/>
</dbReference>
<evidence type="ECO:0000256" key="4">
    <source>
        <dbReference type="ARBA" id="ARBA00023172"/>
    </source>
</evidence>
<dbReference type="InterPro" id="IPR013762">
    <property type="entry name" value="Integrase-like_cat_sf"/>
</dbReference>
<evidence type="ECO:0000259" key="6">
    <source>
        <dbReference type="PROSITE" id="PS51898"/>
    </source>
</evidence>
<comment type="caution">
    <text evidence="8">The sequence shown here is derived from an EMBL/GenBank/DDBJ whole genome shotgun (WGS) entry which is preliminary data.</text>
</comment>
<dbReference type="RefSeq" id="WP_303702119.1">
    <property type="nucleotide sequence ID" value="NZ_VSIV01000376.1"/>
</dbReference>
<dbReference type="SUPFAM" id="SSF56349">
    <property type="entry name" value="DNA breaking-rejoining enzymes"/>
    <property type="match status" value="1"/>
</dbReference>
<proteinExistence type="inferred from homology"/>
<name>A0A5D0MFC8_FLESI</name>
<evidence type="ECO:0000256" key="5">
    <source>
        <dbReference type="PROSITE-ProRule" id="PRU01248"/>
    </source>
</evidence>
<evidence type="ECO:0000313" key="9">
    <source>
        <dbReference type="Proteomes" id="UP000323337"/>
    </source>
</evidence>
<dbReference type="GO" id="GO:0003677">
    <property type="term" value="F:DNA binding"/>
    <property type="evidence" value="ECO:0007669"/>
    <property type="project" value="UniProtKB-UniRule"/>
</dbReference>
<protein>
    <submittedName>
        <fullName evidence="8">Tyrosine-type recombinase/integrase</fullName>
    </submittedName>
</protein>
<dbReference type="InterPro" id="IPR044068">
    <property type="entry name" value="CB"/>
</dbReference>
<dbReference type="AlphaFoldDB" id="A0A5D0MFC8"/>
<dbReference type="CDD" id="cd01189">
    <property type="entry name" value="INT_ICEBs1_C_like"/>
    <property type="match status" value="1"/>
</dbReference>
<evidence type="ECO:0000259" key="7">
    <source>
        <dbReference type="PROSITE" id="PS51900"/>
    </source>
</evidence>
<feature type="domain" description="Tyr recombinase" evidence="6">
    <location>
        <begin position="186"/>
        <end position="375"/>
    </location>
</feature>
<dbReference type="InterPro" id="IPR010998">
    <property type="entry name" value="Integrase_recombinase_N"/>
</dbReference>
<keyword evidence="3 5" id="KW-0238">DNA-binding</keyword>
<dbReference type="PROSITE" id="PS51898">
    <property type="entry name" value="TYR_RECOMBINASE"/>
    <property type="match status" value="1"/>
</dbReference>
<dbReference type="PANTHER" id="PTHR30349:SF64">
    <property type="entry name" value="PROPHAGE INTEGRASE INTD-RELATED"/>
    <property type="match status" value="1"/>
</dbReference>
<dbReference type="InterPro" id="IPR004107">
    <property type="entry name" value="Integrase_SAM-like_N"/>
</dbReference>
<keyword evidence="4" id="KW-0233">DNA recombination</keyword>
<evidence type="ECO:0000256" key="1">
    <source>
        <dbReference type="ARBA" id="ARBA00008857"/>
    </source>
</evidence>
<sequence length="380" mass="45060">MGVYRRKNKLWISFTYKGRQCREPLGLHANKTGLEEAKLIHTRIKKQIKDGTFAYKIWFPKSENLIRFGLKRESEDSVEVQSPVYLFDILDRWHDQCRKRLKITSVNQYEKDVKKLKNILPNKDMRTIRTYELREFLDSLISDGYAPKTISNMLLPLRGAFAYAYERELIDVNNMDRIKNPPIGRPEIDVFNKEEVKKILIHIKKHYPEIYPFFEVIFMTGMRVGEVLAMSWSDLNLEEGWYYVRQTMADGKPDIPKTPESKRYVLLPDELVKTLAWYEKKYKKNDHFVFTNQYGKPYVSTFHIGKRVWRPTLKKLGIRHRIIYQGRHTFATLALQSTTDINFVARQLGHSSHQMIYKTYGRIISLINGEKNEMDKFIFA</sequence>
<dbReference type="GO" id="GO:0015074">
    <property type="term" value="P:DNA integration"/>
    <property type="evidence" value="ECO:0007669"/>
    <property type="project" value="UniProtKB-KW"/>
</dbReference>
<dbReference type="PANTHER" id="PTHR30349">
    <property type="entry name" value="PHAGE INTEGRASE-RELATED"/>
    <property type="match status" value="1"/>
</dbReference>